<dbReference type="AlphaFoldDB" id="X0UHB6"/>
<keyword evidence="1" id="KW-0812">Transmembrane</keyword>
<reference evidence="2" key="1">
    <citation type="journal article" date="2014" name="Front. Microbiol.">
        <title>High frequency of phylogenetically diverse reductive dehalogenase-homologous genes in deep subseafloor sedimentary metagenomes.</title>
        <authorList>
            <person name="Kawai M."/>
            <person name="Futagami T."/>
            <person name="Toyoda A."/>
            <person name="Takaki Y."/>
            <person name="Nishi S."/>
            <person name="Hori S."/>
            <person name="Arai W."/>
            <person name="Tsubouchi T."/>
            <person name="Morono Y."/>
            <person name="Uchiyama I."/>
            <person name="Ito T."/>
            <person name="Fujiyama A."/>
            <person name="Inagaki F."/>
            <person name="Takami H."/>
        </authorList>
    </citation>
    <scope>NUCLEOTIDE SEQUENCE</scope>
    <source>
        <strain evidence="2">Expedition CK06-06</strain>
    </source>
</reference>
<sequence length="181" mass="21941">MWYLLAGKLMSLITYFVFYKLLITPYDLNLLNRVFGWFLIEHVYEEYHMTAGEFFFINSDFRTLIKNLLIVVRNILTWSHILTLTEFTLTVSILILLMYFLFHFLKINKIKSKKTEIIILIYYTFVIYILLLKTFASFNMFDIYFIFKPILIITFCFSILFFIYKTIFIYYGSILNNKNKV</sequence>
<feature type="transmembrane region" description="Helical" evidence="1">
    <location>
        <begin position="117"/>
        <end position="138"/>
    </location>
</feature>
<dbReference type="EMBL" id="BARS01016220">
    <property type="protein sequence ID" value="GAF98701.1"/>
    <property type="molecule type" value="Genomic_DNA"/>
</dbReference>
<gene>
    <name evidence="2" type="ORF">S01H1_26731</name>
</gene>
<keyword evidence="1" id="KW-1133">Transmembrane helix</keyword>
<organism evidence="2">
    <name type="scientific">marine sediment metagenome</name>
    <dbReference type="NCBI Taxonomy" id="412755"/>
    <lineage>
        <taxon>unclassified sequences</taxon>
        <taxon>metagenomes</taxon>
        <taxon>ecological metagenomes</taxon>
    </lineage>
</organism>
<keyword evidence="1" id="KW-0472">Membrane</keyword>
<protein>
    <submittedName>
        <fullName evidence="2">Uncharacterized protein</fullName>
    </submittedName>
</protein>
<proteinExistence type="predicted"/>
<name>X0UHB6_9ZZZZ</name>
<feature type="non-terminal residue" evidence="2">
    <location>
        <position position="181"/>
    </location>
</feature>
<accession>X0UHB6</accession>
<feature type="transmembrane region" description="Helical" evidence="1">
    <location>
        <begin position="87"/>
        <end position="105"/>
    </location>
</feature>
<comment type="caution">
    <text evidence="2">The sequence shown here is derived from an EMBL/GenBank/DDBJ whole genome shotgun (WGS) entry which is preliminary data.</text>
</comment>
<feature type="transmembrane region" description="Helical" evidence="1">
    <location>
        <begin position="6"/>
        <end position="23"/>
    </location>
</feature>
<evidence type="ECO:0000256" key="1">
    <source>
        <dbReference type="SAM" id="Phobius"/>
    </source>
</evidence>
<evidence type="ECO:0000313" key="2">
    <source>
        <dbReference type="EMBL" id="GAF98701.1"/>
    </source>
</evidence>
<feature type="transmembrane region" description="Helical" evidence="1">
    <location>
        <begin position="150"/>
        <end position="171"/>
    </location>
</feature>